<sequence>MEHEAFHHEELSTTAYRRIGAGFCGSVWTSTLNHITSSGAEQGTTVRKPTAIKREDGGPGRSLLNDYEIHQTLLESYTRCPSQLATFLIPECYDFVAGSYKGWETTNILARFPRGFSPCNILITQRIPPFPQDARDAIISQYCPPSLAGNIKADINNDDCLIRPYLGRRKWGRQESRIRVFSLRELGLDPFAYSEVMAQALAFMHWLAKVDANDVEFVLAPAEDTPQFRSRALGDHSMWILDFDCCRRMSMDRLGIEQAAGAFLRNDPFYPHPSRGEEEEDRMLWQHFKAAFLEASLTIIRQAAPEVPEDLPQFLIDTIESTARPRAAI</sequence>
<proteinExistence type="predicted"/>
<keyword evidence="2" id="KW-1185">Reference proteome</keyword>
<protein>
    <submittedName>
        <fullName evidence="1">Zinc finger protein-domain-containing protein</fullName>
    </submittedName>
</protein>
<organism evidence="1 2">
    <name type="scientific">Hypoxylon rubiginosum</name>
    <dbReference type="NCBI Taxonomy" id="110542"/>
    <lineage>
        <taxon>Eukaryota</taxon>
        <taxon>Fungi</taxon>
        <taxon>Dikarya</taxon>
        <taxon>Ascomycota</taxon>
        <taxon>Pezizomycotina</taxon>
        <taxon>Sordariomycetes</taxon>
        <taxon>Xylariomycetidae</taxon>
        <taxon>Xylariales</taxon>
        <taxon>Hypoxylaceae</taxon>
        <taxon>Hypoxylon</taxon>
    </lineage>
</organism>
<comment type="caution">
    <text evidence="1">The sequence shown here is derived from an EMBL/GenBank/DDBJ whole genome shotgun (WGS) entry which is preliminary data.</text>
</comment>
<gene>
    <name evidence="1" type="ORF">F4820DRAFT_463746</name>
</gene>
<accession>A0ACB9YUA6</accession>
<reference evidence="1 2" key="1">
    <citation type="journal article" date="2022" name="New Phytol.">
        <title>Ecological generalism drives hyperdiversity of secondary metabolite gene clusters in xylarialean endophytes.</title>
        <authorList>
            <person name="Franco M.E.E."/>
            <person name="Wisecaver J.H."/>
            <person name="Arnold A.E."/>
            <person name="Ju Y.M."/>
            <person name="Slot J.C."/>
            <person name="Ahrendt S."/>
            <person name="Moore L.P."/>
            <person name="Eastman K.E."/>
            <person name="Scott K."/>
            <person name="Konkel Z."/>
            <person name="Mondo S.J."/>
            <person name="Kuo A."/>
            <person name="Hayes R.D."/>
            <person name="Haridas S."/>
            <person name="Andreopoulos B."/>
            <person name="Riley R."/>
            <person name="LaButti K."/>
            <person name="Pangilinan J."/>
            <person name="Lipzen A."/>
            <person name="Amirebrahimi M."/>
            <person name="Yan J."/>
            <person name="Adam C."/>
            <person name="Keymanesh K."/>
            <person name="Ng V."/>
            <person name="Louie K."/>
            <person name="Northen T."/>
            <person name="Drula E."/>
            <person name="Henrissat B."/>
            <person name="Hsieh H.M."/>
            <person name="Youens-Clark K."/>
            <person name="Lutzoni F."/>
            <person name="Miadlikowska J."/>
            <person name="Eastwood D.C."/>
            <person name="Hamelin R.C."/>
            <person name="Grigoriev I.V."/>
            <person name="U'Ren J.M."/>
        </authorList>
    </citation>
    <scope>NUCLEOTIDE SEQUENCE [LARGE SCALE GENOMIC DNA]</scope>
    <source>
        <strain evidence="1 2">CBS 119005</strain>
    </source>
</reference>
<dbReference type="EMBL" id="MU393529">
    <property type="protein sequence ID" value="KAI4862295.1"/>
    <property type="molecule type" value="Genomic_DNA"/>
</dbReference>
<dbReference type="Proteomes" id="UP001497700">
    <property type="component" value="Unassembled WGS sequence"/>
</dbReference>
<evidence type="ECO:0000313" key="2">
    <source>
        <dbReference type="Proteomes" id="UP001497700"/>
    </source>
</evidence>
<name>A0ACB9YUA6_9PEZI</name>
<evidence type="ECO:0000313" key="1">
    <source>
        <dbReference type="EMBL" id="KAI4862295.1"/>
    </source>
</evidence>